<dbReference type="InterPro" id="IPR005053">
    <property type="entry name" value="MobA_MobL"/>
</dbReference>
<feature type="compositionally biased region" description="Polar residues" evidence="4">
    <location>
        <begin position="450"/>
        <end position="466"/>
    </location>
</feature>
<evidence type="ECO:0000259" key="5">
    <source>
        <dbReference type="Pfam" id="PF03389"/>
    </source>
</evidence>
<dbReference type="OrthoDB" id="1826980at2"/>
<dbReference type="HOGENOM" id="CLU_022797_0_0_3"/>
<feature type="compositionally biased region" description="Polar residues" evidence="4">
    <location>
        <begin position="353"/>
        <end position="373"/>
    </location>
</feature>
<dbReference type="KEGG" id="cyc:PCC7424_5602"/>
<evidence type="ECO:0000256" key="1">
    <source>
        <dbReference type="ARBA" id="ARBA00010873"/>
    </source>
</evidence>
<evidence type="ECO:0000313" key="7">
    <source>
        <dbReference type="Proteomes" id="UP000002384"/>
    </source>
</evidence>
<dbReference type="RefSeq" id="WP_012599394.1">
    <property type="nucleotide sequence ID" value="NC_011733.1"/>
</dbReference>
<keyword evidence="3" id="KW-0175">Coiled coil</keyword>
<proteinExistence type="inferred from homology"/>
<evidence type="ECO:0000313" key="6">
    <source>
        <dbReference type="EMBL" id="ACK74161.1"/>
    </source>
</evidence>
<name>B7KMY9_GLOC7</name>
<dbReference type="Gene3D" id="3.30.930.30">
    <property type="match status" value="1"/>
</dbReference>
<reference evidence="7" key="1">
    <citation type="journal article" date="2011" name="MBio">
        <title>Novel metabolic attributes of the genus Cyanothece, comprising a group of unicellular nitrogen-fixing Cyanobacteria.</title>
        <authorList>
            <person name="Bandyopadhyay A."/>
            <person name="Elvitigala T."/>
            <person name="Welsh E."/>
            <person name="Stockel J."/>
            <person name="Liberton M."/>
            <person name="Min H."/>
            <person name="Sherman L.A."/>
            <person name="Pakrasi H.B."/>
        </authorList>
    </citation>
    <scope>NUCLEOTIDE SEQUENCE [LARGE SCALE GENOMIC DNA]</scope>
    <source>
        <strain evidence="7">PCC 7424</strain>
        <plasmid evidence="7">pP742405</plasmid>
    </source>
</reference>
<gene>
    <name evidence="6" type="ordered locus">PCC7424_5602</name>
</gene>
<feature type="region of interest" description="Disordered" evidence="4">
    <location>
        <begin position="528"/>
        <end position="552"/>
    </location>
</feature>
<keyword evidence="2" id="KW-0184">Conjugation</keyword>
<dbReference type="Proteomes" id="UP000002384">
    <property type="component" value="Plasmid pP742405"/>
</dbReference>
<keyword evidence="7" id="KW-1185">Reference proteome</keyword>
<feature type="compositionally biased region" description="Basic residues" evidence="4">
    <location>
        <begin position="430"/>
        <end position="441"/>
    </location>
</feature>
<organism evidence="6 7">
    <name type="scientific">Gloeothece citriformis (strain PCC 7424)</name>
    <name type="common">Cyanothece sp. (strain PCC 7424)</name>
    <dbReference type="NCBI Taxonomy" id="65393"/>
    <lineage>
        <taxon>Bacteria</taxon>
        <taxon>Bacillati</taxon>
        <taxon>Cyanobacteriota</taxon>
        <taxon>Cyanophyceae</taxon>
        <taxon>Oscillatoriophycideae</taxon>
        <taxon>Chroococcales</taxon>
        <taxon>Aphanothecaceae</taxon>
        <taxon>Gloeothece</taxon>
        <taxon>Gloeothece citriformis</taxon>
    </lineage>
</organism>
<feature type="region of interest" description="Disordered" evidence="4">
    <location>
        <begin position="266"/>
        <end position="481"/>
    </location>
</feature>
<geneLocation type="plasmid" evidence="6 7">
    <name>pP742405</name>
</geneLocation>
<dbReference type="EMBL" id="CP001296">
    <property type="protein sequence ID" value="ACK74161.1"/>
    <property type="molecule type" value="Genomic_DNA"/>
</dbReference>
<feature type="compositionally biased region" description="Basic and acidic residues" evidence="4">
    <location>
        <begin position="270"/>
        <end position="283"/>
    </location>
</feature>
<protein>
    <recommendedName>
        <fullName evidence="5">MobA/MobL protein domain-containing protein</fullName>
    </recommendedName>
</protein>
<feature type="domain" description="MobA/MobL protein" evidence="5">
    <location>
        <begin position="17"/>
        <end position="213"/>
    </location>
</feature>
<evidence type="ECO:0000256" key="4">
    <source>
        <dbReference type="SAM" id="MobiDB-lite"/>
    </source>
</evidence>
<dbReference type="NCBIfam" id="NF041496">
    <property type="entry name" value="MobQ"/>
    <property type="match status" value="1"/>
</dbReference>
<accession>B7KMY9</accession>
<keyword evidence="6" id="KW-0614">Plasmid</keyword>
<evidence type="ECO:0000256" key="2">
    <source>
        <dbReference type="ARBA" id="ARBA00022971"/>
    </source>
</evidence>
<evidence type="ECO:0000256" key="3">
    <source>
        <dbReference type="SAM" id="Coils"/>
    </source>
</evidence>
<feature type="coiled-coil region" evidence="3">
    <location>
        <begin position="219"/>
        <end position="246"/>
    </location>
</feature>
<feature type="compositionally biased region" description="Polar residues" evidence="4">
    <location>
        <begin position="528"/>
        <end position="539"/>
    </location>
</feature>
<dbReference type="Pfam" id="PF03389">
    <property type="entry name" value="MobA_MobL"/>
    <property type="match status" value="1"/>
</dbReference>
<feature type="compositionally biased region" description="Basic and acidic residues" evidence="4">
    <location>
        <begin position="294"/>
        <end position="312"/>
    </location>
</feature>
<comment type="similarity">
    <text evidence="1">Belongs to the MobA/MobL family.</text>
</comment>
<dbReference type="AlphaFoldDB" id="B7KMY9"/>
<sequence length="730" mass="82731">MAIYHLNAKVISRGKGKSSTAAAAYRAGDKIHDERLGKTFDYTRKQGVYATEILAPNDAPDWVYNRSKLWNAVELFETRSNSQVAREFDIALPVELSHDQKRSLVKTWVSDQFVNSGVVADVAFHDLNSQNPHVHILLTTRVIDSSGFGRKTREWDKKDFLFQVRESWADYTNEALLNAGTTERIDHRTLEEQGINRIPQIHLGPDVAAMMERGIATERSQAYLTIEATNREIEALEKQLTLLDETIRPIGEDELELLELELPNKSISTHRSDEQSSREREETPEPGITDLTAEFDRLTERLRSSGQQDRKPGKQTNPTVQPTEPAVSNLDDTASRLSQLAKRLKPTQERNAETTGVARSSVESQATTSQNRTDPAISPQIPTDADLAGRPHLHHKGSSEPVISDRNSRGTNSVANAPNSTPPAATPTKPNKRPSKQHRNPVRQDRKTVAQVTPTPKKQPSSQQKEVISPPNEEPEKQNNQLTDAELVALVRLFTQWEKTVPSPPDENKRKRLTEQFVAQEKELRKLSNSISTQKQFLSDNPPRSWKNPFGLDPDLYSSKEYDLSNSRYHYTNLQQKQKNTLSELANLSAEETKYNNWLSSPETQKMMELKKQLYSPELSERINQLMEVYQTYHNALTILEKRGVKTANKSYFAGNIYRVEKVDNTLTLTHKDKENPILVVTDNRDTGGIIDIIQCDLTDEDKKTMEKAAEYVSRPPIQQVQKHRGGLSR</sequence>